<dbReference type="PROSITE" id="PS51012">
    <property type="entry name" value="ABC_TM2"/>
    <property type="match status" value="1"/>
</dbReference>
<dbReference type="InterPro" id="IPR047817">
    <property type="entry name" value="ABC2_TM_bact-type"/>
</dbReference>
<evidence type="ECO:0000256" key="1">
    <source>
        <dbReference type="ARBA" id="ARBA00004651"/>
    </source>
</evidence>
<keyword evidence="7" id="KW-0472">Membrane</keyword>
<gene>
    <name evidence="8" type="ORF">G4V39_09910</name>
</gene>
<keyword evidence="3" id="KW-0813">Transport</keyword>
<keyword evidence="4" id="KW-1003">Cell membrane</keyword>
<dbReference type="GO" id="GO:0140359">
    <property type="term" value="F:ABC-type transporter activity"/>
    <property type="evidence" value="ECO:0007669"/>
    <property type="project" value="InterPro"/>
</dbReference>
<dbReference type="Gene3D" id="3.40.1710.10">
    <property type="entry name" value="abc type-2 transporter like domain"/>
    <property type="match status" value="1"/>
</dbReference>
<dbReference type="EMBL" id="CP048877">
    <property type="protein sequence ID" value="QIJ72566.1"/>
    <property type="molecule type" value="Genomic_DNA"/>
</dbReference>
<evidence type="ECO:0000313" key="9">
    <source>
        <dbReference type="Proteomes" id="UP000502179"/>
    </source>
</evidence>
<proteinExistence type="inferred from homology"/>
<dbReference type="AlphaFoldDB" id="A0A6G7PYD9"/>
<name>A0A6G7PYD9_9BACT</name>
<protein>
    <submittedName>
        <fullName evidence="8">ABC transporter permease</fullName>
    </submittedName>
</protein>
<evidence type="ECO:0000256" key="7">
    <source>
        <dbReference type="ARBA" id="ARBA00023136"/>
    </source>
</evidence>
<dbReference type="Proteomes" id="UP000502179">
    <property type="component" value="Chromosome"/>
</dbReference>
<dbReference type="InterPro" id="IPR051449">
    <property type="entry name" value="ABC-2_transporter_component"/>
</dbReference>
<keyword evidence="5" id="KW-0812">Transmembrane</keyword>
<dbReference type="Pfam" id="PF12698">
    <property type="entry name" value="ABC2_membrane_3"/>
    <property type="match status" value="1"/>
</dbReference>
<dbReference type="PANTHER" id="PTHR30294:SF29">
    <property type="entry name" value="MULTIDRUG ABC TRANSPORTER PERMEASE YBHS-RELATED"/>
    <property type="match status" value="1"/>
</dbReference>
<reference evidence="8 9" key="1">
    <citation type="submission" date="2020-02" db="EMBL/GenBank/DDBJ databases">
        <title>Genome analysis of Thermosulfuriphilus ammonigenes ST65T, an anaerobic thermophilic chemolithoautotrophic bacterium isolated from a deep-sea hydrothermal vent.</title>
        <authorList>
            <person name="Slobodkina G."/>
            <person name="Allioux M."/>
            <person name="Merkel A."/>
            <person name="Alain K."/>
            <person name="Jebbar M."/>
            <person name="Slobodkin A."/>
        </authorList>
    </citation>
    <scope>NUCLEOTIDE SEQUENCE [LARGE SCALE GENOMIC DNA]</scope>
    <source>
        <strain evidence="8 9">ST65</strain>
    </source>
</reference>
<evidence type="ECO:0000313" key="8">
    <source>
        <dbReference type="EMBL" id="QIJ72566.1"/>
    </source>
</evidence>
<keyword evidence="9" id="KW-1185">Reference proteome</keyword>
<evidence type="ECO:0000256" key="3">
    <source>
        <dbReference type="ARBA" id="ARBA00022448"/>
    </source>
</evidence>
<keyword evidence="6" id="KW-1133">Transmembrane helix</keyword>
<dbReference type="RefSeq" id="WP_166032783.1">
    <property type="nucleotide sequence ID" value="NZ_CP048877.1"/>
</dbReference>
<evidence type="ECO:0000256" key="4">
    <source>
        <dbReference type="ARBA" id="ARBA00022475"/>
    </source>
</evidence>
<evidence type="ECO:0000256" key="5">
    <source>
        <dbReference type="ARBA" id="ARBA00022692"/>
    </source>
</evidence>
<comment type="subcellular location">
    <subcellularLocation>
        <location evidence="1">Cell membrane</location>
        <topology evidence="1">Multi-pass membrane protein</topology>
    </subcellularLocation>
</comment>
<accession>A0A6G7PYD9</accession>
<dbReference type="PANTHER" id="PTHR30294">
    <property type="entry name" value="MEMBRANE COMPONENT OF ABC TRANSPORTER YHHJ-RELATED"/>
    <property type="match status" value="1"/>
</dbReference>
<dbReference type="GO" id="GO:0005886">
    <property type="term" value="C:plasma membrane"/>
    <property type="evidence" value="ECO:0007669"/>
    <property type="project" value="UniProtKB-SubCell"/>
</dbReference>
<dbReference type="KEGG" id="tav:G4V39_09910"/>
<evidence type="ECO:0000256" key="2">
    <source>
        <dbReference type="ARBA" id="ARBA00007783"/>
    </source>
</evidence>
<evidence type="ECO:0000256" key="6">
    <source>
        <dbReference type="ARBA" id="ARBA00022989"/>
    </source>
</evidence>
<organism evidence="8 9">
    <name type="scientific">Thermosulfuriphilus ammonigenes</name>
    <dbReference type="NCBI Taxonomy" id="1936021"/>
    <lineage>
        <taxon>Bacteria</taxon>
        <taxon>Pseudomonadati</taxon>
        <taxon>Thermodesulfobacteriota</taxon>
        <taxon>Thermodesulfobacteria</taxon>
        <taxon>Thermodesulfobacteriales</taxon>
        <taxon>Thermodesulfobacteriaceae</taxon>
        <taxon>Thermosulfuriphilus</taxon>
    </lineage>
</organism>
<comment type="similarity">
    <text evidence="2">Belongs to the ABC-2 integral membrane protein family.</text>
</comment>
<sequence>MEWRRIRALVVKESIEIRKDPLFMTMAFLVPSILMILFGYGLSLDVENIPLAIVDQDGSDSSRDYLYHFIQSRYFSLKGSYHKEDEALKRLVEGKIRVVIIVPPGFERDLHQGRAAYVQTIVDGIFPYRAQMIKGYLAAINGTINRQRLRDHLARKSGLPLERAETLVNPVRLEVRYLFNQEVKSIHSIAPALIGMVLLMTPPLLTAVAIVREKETGSIFNIYSSTISRLEFVIGKLLPYFVISCFNALVLWLLAIYVFKAPFRGSFSFFYLSAVAYVAGSTGLGLLISTFARSQIAAIMVAMVATMIPSFLYSGMLVPVSCLDRAGQIEARLFPSMYFTAILHGTFLKASRWQTFGPEIAFIVFYALLMLFLGYKLFRKRVKR</sequence>
<dbReference type="InterPro" id="IPR013525">
    <property type="entry name" value="ABC2_TM"/>
</dbReference>